<protein>
    <submittedName>
        <fullName evidence="4">Protease inhibitor I42 family protein</fullName>
    </submittedName>
</protein>
<reference evidence="4" key="1">
    <citation type="submission" date="2022-02" db="EMBL/GenBank/DDBJ databases">
        <title>Vibrio sp. nov, a new bacterium isolated from seawater.</title>
        <authorList>
            <person name="Yuan Y."/>
        </authorList>
    </citation>
    <scope>NUCLEOTIDE SEQUENCE</scope>
    <source>
        <strain evidence="4">ZSDZ65</strain>
    </source>
</reference>
<evidence type="ECO:0000313" key="4">
    <source>
        <dbReference type="EMBL" id="MCW8345411.1"/>
    </source>
</evidence>
<evidence type="ECO:0000256" key="1">
    <source>
        <dbReference type="ARBA" id="ARBA00022690"/>
    </source>
</evidence>
<dbReference type="EMBL" id="JAKRRY010000004">
    <property type="protein sequence ID" value="MCW8345411.1"/>
    <property type="molecule type" value="Genomic_DNA"/>
</dbReference>
<name>A0A9X3HVK4_9VIBR</name>
<dbReference type="GO" id="GO:0004869">
    <property type="term" value="F:cysteine-type endopeptidase inhibitor activity"/>
    <property type="evidence" value="ECO:0007669"/>
    <property type="project" value="UniProtKB-KW"/>
</dbReference>
<dbReference type="RefSeq" id="WP_265673853.1">
    <property type="nucleotide sequence ID" value="NZ_JAKRRY010000004.1"/>
</dbReference>
<keyword evidence="5" id="KW-1185">Reference proteome</keyword>
<gene>
    <name evidence="4" type="ORF">MD535_05115</name>
</gene>
<dbReference type="InterPro" id="IPR036331">
    <property type="entry name" value="Chagasin-like_sf"/>
</dbReference>
<dbReference type="AlphaFoldDB" id="A0A9X3HVK4"/>
<keyword evidence="2" id="KW-0789">Thiol protease inhibitor</keyword>
<dbReference type="Proteomes" id="UP001155587">
    <property type="component" value="Unassembled WGS sequence"/>
</dbReference>
<dbReference type="SUPFAM" id="SSF141066">
    <property type="entry name" value="ICP-like"/>
    <property type="match status" value="1"/>
</dbReference>
<dbReference type="Pfam" id="PF09394">
    <property type="entry name" value="Inhibitor_I42"/>
    <property type="match status" value="1"/>
</dbReference>
<evidence type="ECO:0000256" key="2">
    <source>
        <dbReference type="ARBA" id="ARBA00022704"/>
    </source>
</evidence>
<dbReference type="PANTHER" id="PTHR36530">
    <property type="entry name" value="INHIBITOR OF CYSTEINE PEPTIDASE"/>
    <property type="match status" value="1"/>
</dbReference>
<keyword evidence="1" id="KW-0646">Protease inhibitor</keyword>
<accession>A0A9X3HVK4</accession>
<comment type="caution">
    <text evidence="4">The sequence shown here is derived from an EMBL/GenBank/DDBJ whole genome shotgun (WGS) entry which is preliminary data.</text>
</comment>
<dbReference type="InterPro" id="IPR052781">
    <property type="entry name" value="Cys_protease_inhibitor_I42"/>
</dbReference>
<proteinExistence type="predicted"/>
<evidence type="ECO:0000313" key="5">
    <source>
        <dbReference type="Proteomes" id="UP001155587"/>
    </source>
</evidence>
<organism evidence="4 5">
    <name type="scientific">Vibrio qingdaonensis</name>
    <dbReference type="NCBI Taxonomy" id="2829491"/>
    <lineage>
        <taxon>Bacteria</taxon>
        <taxon>Pseudomonadati</taxon>
        <taxon>Pseudomonadota</taxon>
        <taxon>Gammaproteobacteria</taxon>
        <taxon>Vibrionales</taxon>
        <taxon>Vibrionaceae</taxon>
        <taxon>Vibrio</taxon>
    </lineage>
</organism>
<evidence type="ECO:0000259" key="3">
    <source>
        <dbReference type="Pfam" id="PF09394"/>
    </source>
</evidence>
<feature type="domain" description="Proteinase inhibitor I42 chagasin" evidence="3">
    <location>
        <begin position="14"/>
        <end position="102"/>
    </location>
</feature>
<dbReference type="Gene3D" id="2.60.40.2020">
    <property type="match status" value="1"/>
</dbReference>
<dbReference type="PANTHER" id="PTHR36530:SF1">
    <property type="entry name" value="AMOEBIASIN-1"/>
    <property type="match status" value="1"/>
</dbReference>
<dbReference type="InterPro" id="IPR018990">
    <property type="entry name" value="Prot_inh_I42_chagasin"/>
</dbReference>
<sequence>MSNANIVSDCMVKQVGEVVEVTLHGNITTGYDWYLKSKPDALWLSSAVYTTDLHAPGIVGAPGKRTFTFLAKEACTNEYLEFAYMRPWEKAPVQTTRYEVTVSQGEAALANA</sequence>